<reference evidence="1 2" key="3">
    <citation type="submission" date="2019-11" db="EMBL/GenBank/DDBJ databases">
        <title>A de novo genome assembly of a pear dwarfing rootstock.</title>
        <authorList>
            <person name="Wang F."/>
            <person name="Wang J."/>
            <person name="Li S."/>
            <person name="Zhang Y."/>
            <person name="Fang M."/>
            <person name="Ma L."/>
            <person name="Zhao Y."/>
            <person name="Jiang S."/>
        </authorList>
    </citation>
    <scope>NUCLEOTIDE SEQUENCE [LARGE SCALE GENOMIC DNA]</scope>
    <source>
        <strain evidence="1">S2</strain>
        <tissue evidence="1">Leaf</tissue>
    </source>
</reference>
<gene>
    <name evidence="1" type="ORF">D8674_011035</name>
</gene>
<keyword evidence="2" id="KW-1185">Reference proteome</keyword>
<organism evidence="1 2">
    <name type="scientific">Pyrus ussuriensis x Pyrus communis</name>
    <dbReference type="NCBI Taxonomy" id="2448454"/>
    <lineage>
        <taxon>Eukaryota</taxon>
        <taxon>Viridiplantae</taxon>
        <taxon>Streptophyta</taxon>
        <taxon>Embryophyta</taxon>
        <taxon>Tracheophyta</taxon>
        <taxon>Spermatophyta</taxon>
        <taxon>Magnoliopsida</taxon>
        <taxon>eudicotyledons</taxon>
        <taxon>Gunneridae</taxon>
        <taxon>Pentapetalae</taxon>
        <taxon>rosids</taxon>
        <taxon>fabids</taxon>
        <taxon>Rosales</taxon>
        <taxon>Rosaceae</taxon>
        <taxon>Amygdaloideae</taxon>
        <taxon>Maleae</taxon>
        <taxon>Pyrus</taxon>
    </lineage>
</organism>
<evidence type="ECO:0000313" key="1">
    <source>
        <dbReference type="EMBL" id="KAB2607867.1"/>
    </source>
</evidence>
<proteinExistence type="predicted"/>
<accession>A0A5N5FY89</accession>
<reference evidence="1 2" key="1">
    <citation type="submission" date="2019-09" db="EMBL/GenBank/DDBJ databases">
        <authorList>
            <person name="Ou C."/>
        </authorList>
    </citation>
    <scope>NUCLEOTIDE SEQUENCE [LARGE SCALE GENOMIC DNA]</scope>
    <source>
        <strain evidence="1">S2</strain>
        <tissue evidence="1">Leaf</tissue>
    </source>
</reference>
<dbReference type="AlphaFoldDB" id="A0A5N5FY89"/>
<name>A0A5N5FY89_9ROSA</name>
<reference evidence="2" key="2">
    <citation type="submission" date="2019-10" db="EMBL/GenBank/DDBJ databases">
        <title>A de novo genome assembly of a pear dwarfing rootstock.</title>
        <authorList>
            <person name="Wang F."/>
            <person name="Wang J."/>
            <person name="Li S."/>
            <person name="Zhang Y."/>
            <person name="Fang M."/>
            <person name="Ma L."/>
            <person name="Zhao Y."/>
            <person name="Jiang S."/>
        </authorList>
    </citation>
    <scope>NUCLEOTIDE SEQUENCE [LARGE SCALE GENOMIC DNA]</scope>
</reference>
<dbReference type="OrthoDB" id="1898956at2759"/>
<dbReference type="Proteomes" id="UP000327157">
    <property type="component" value="Chromosome 14"/>
</dbReference>
<sequence>MVVWSYPPTRKQLAVTAFCFVTGVALFAVGAHLSLANVGPQQDRVKARRDFVRDRLRKLLDDD</sequence>
<protein>
    <submittedName>
        <fullName evidence="1">Uncharacterized protein</fullName>
    </submittedName>
</protein>
<dbReference type="EMBL" id="SMOL01000553">
    <property type="protein sequence ID" value="KAB2607867.1"/>
    <property type="molecule type" value="Genomic_DNA"/>
</dbReference>
<comment type="caution">
    <text evidence="1">The sequence shown here is derived from an EMBL/GenBank/DDBJ whole genome shotgun (WGS) entry which is preliminary data.</text>
</comment>
<evidence type="ECO:0000313" key="2">
    <source>
        <dbReference type="Proteomes" id="UP000327157"/>
    </source>
</evidence>